<evidence type="ECO:0000256" key="5">
    <source>
        <dbReference type="ARBA" id="ARBA00022989"/>
    </source>
</evidence>
<organism evidence="10 11">
    <name type="scientific">Halothiobacillus diazotrophicus</name>
    <dbReference type="NCBI Taxonomy" id="1860122"/>
    <lineage>
        <taxon>Bacteria</taxon>
        <taxon>Pseudomonadati</taxon>
        <taxon>Pseudomonadota</taxon>
        <taxon>Gammaproteobacteria</taxon>
        <taxon>Chromatiales</taxon>
        <taxon>Halothiobacillaceae</taxon>
        <taxon>Halothiobacillus</taxon>
    </lineage>
</organism>
<comment type="function">
    <text evidence="8">Essential cell division protein. May link together the upstream cell division proteins, which are predominantly cytoplasmic, with the downstream cell division proteins, which are predominantly periplasmic.</text>
</comment>
<keyword evidence="5 8" id="KW-1133">Transmembrane helix</keyword>
<evidence type="ECO:0000256" key="7">
    <source>
        <dbReference type="ARBA" id="ARBA00023306"/>
    </source>
</evidence>
<dbReference type="AlphaFoldDB" id="A0A191ZJB5"/>
<dbReference type="STRING" id="1860122.A9404_11615"/>
<evidence type="ECO:0000256" key="1">
    <source>
        <dbReference type="ARBA" id="ARBA00004401"/>
    </source>
</evidence>
<keyword evidence="11" id="KW-1185">Reference proteome</keyword>
<name>A0A191ZJB5_9GAMM</name>
<evidence type="ECO:0000313" key="11">
    <source>
        <dbReference type="Proteomes" id="UP000078596"/>
    </source>
</evidence>
<keyword evidence="2 8" id="KW-1003">Cell membrane</keyword>
<comment type="subunit">
    <text evidence="8">Part of a complex composed of FtsB, FtsL and FtsQ.</text>
</comment>
<dbReference type="Pfam" id="PF04999">
    <property type="entry name" value="FtsL"/>
    <property type="match status" value="1"/>
</dbReference>
<evidence type="ECO:0000256" key="8">
    <source>
        <dbReference type="HAMAP-Rule" id="MF_00910"/>
    </source>
</evidence>
<dbReference type="InterPro" id="IPR011922">
    <property type="entry name" value="Cell_div_FtsL"/>
</dbReference>
<comment type="similarity">
    <text evidence="8">Belongs to the FtsL family.</text>
</comment>
<evidence type="ECO:0000313" key="10">
    <source>
        <dbReference type="EMBL" id="ANJ67937.1"/>
    </source>
</evidence>
<dbReference type="EMBL" id="CP016027">
    <property type="protein sequence ID" value="ANJ67937.1"/>
    <property type="molecule type" value="Genomic_DNA"/>
</dbReference>
<keyword evidence="8" id="KW-0997">Cell inner membrane</keyword>
<dbReference type="NCBIfam" id="TIGR02209">
    <property type="entry name" value="ftsL_broad"/>
    <property type="match status" value="1"/>
</dbReference>
<dbReference type="PANTHER" id="PTHR37479:SF1">
    <property type="entry name" value="CELL DIVISION PROTEIN FTSL"/>
    <property type="match status" value="1"/>
</dbReference>
<dbReference type="RefSeq" id="WP_066101805.1">
    <property type="nucleotide sequence ID" value="NZ_CP016027.1"/>
</dbReference>
<dbReference type="GO" id="GO:0032153">
    <property type="term" value="C:cell division site"/>
    <property type="evidence" value="ECO:0007669"/>
    <property type="project" value="UniProtKB-UniRule"/>
</dbReference>
<keyword evidence="4 8" id="KW-0812">Transmembrane</keyword>
<dbReference type="GO" id="GO:0005886">
    <property type="term" value="C:plasma membrane"/>
    <property type="evidence" value="ECO:0007669"/>
    <property type="project" value="UniProtKB-SubCell"/>
</dbReference>
<evidence type="ECO:0000256" key="6">
    <source>
        <dbReference type="ARBA" id="ARBA00023136"/>
    </source>
</evidence>
<gene>
    <name evidence="8" type="primary">ftsL</name>
    <name evidence="10" type="ORF">A9404_11615</name>
</gene>
<keyword evidence="7 8" id="KW-0131">Cell cycle</keyword>
<evidence type="ECO:0000256" key="2">
    <source>
        <dbReference type="ARBA" id="ARBA00022475"/>
    </source>
</evidence>
<protein>
    <recommendedName>
        <fullName evidence="8 9">Cell division protein FtsL</fullName>
    </recommendedName>
</protein>
<accession>A0A191ZJB5</accession>
<comment type="subcellular location">
    <subcellularLocation>
        <location evidence="8">Cell inner membrane</location>
        <topology evidence="8">Single-pass type II membrane protein</topology>
    </subcellularLocation>
    <subcellularLocation>
        <location evidence="1">Cell membrane</location>
        <topology evidence="1">Single-pass type II membrane protein</topology>
    </subcellularLocation>
    <text evidence="8">Localizes to the division septum where it forms a ring structure.</text>
</comment>
<dbReference type="PANTHER" id="PTHR37479">
    <property type="entry name" value="CELL DIVISION PROTEIN FTSL"/>
    <property type="match status" value="1"/>
</dbReference>
<evidence type="ECO:0000256" key="9">
    <source>
        <dbReference type="NCBIfam" id="TIGR02209"/>
    </source>
</evidence>
<dbReference type="OrthoDB" id="5298556at2"/>
<dbReference type="KEGG" id="haz:A9404_11615"/>
<evidence type="ECO:0000256" key="4">
    <source>
        <dbReference type="ARBA" id="ARBA00022692"/>
    </source>
</evidence>
<dbReference type="Proteomes" id="UP000078596">
    <property type="component" value="Chromosome"/>
</dbReference>
<evidence type="ECO:0000256" key="3">
    <source>
        <dbReference type="ARBA" id="ARBA00022618"/>
    </source>
</evidence>
<keyword evidence="6 8" id="KW-0472">Membrane</keyword>
<keyword evidence="3 8" id="KW-0132">Cell division</keyword>
<reference evidence="10 11" key="1">
    <citation type="submission" date="2016-06" db="EMBL/GenBank/DDBJ databases">
        <title>Insight into the functional genes involving in sulfur oxidation in Pearl River water.</title>
        <authorList>
            <person name="Luo J."/>
            <person name="Tan X."/>
            <person name="Lin W."/>
        </authorList>
    </citation>
    <scope>NUCLEOTIDE SEQUENCE [LARGE SCALE GENOMIC DNA]</scope>
    <source>
        <strain evidence="10 11">LS2</strain>
    </source>
</reference>
<sequence length="86" mass="9715">MKFLVALLGFAVFASALVVVDLAQRDRDLTRSLSEQRQAIQKLNVTYAELQLEEGALAAQGRVDQIAQTRLDMHMPRPDQITMVFR</sequence>
<dbReference type="GO" id="GO:0043093">
    <property type="term" value="P:FtsZ-dependent cytokinesis"/>
    <property type="evidence" value="ECO:0007669"/>
    <property type="project" value="UniProtKB-UniRule"/>
</dbReference>
<dbReference type="HAMAP" id="MF_00910">
    <property type="entry name" value="FtsL"/>
    <property type="match status" value="1"/>
</dbReference>
<proteinExistence type="inferred from homology"/>